<gene>
    <name evidence="4" type="ORF">OPKNFCMD_3051</name>
</gene>
<dbReference type="PANTHER" id="PTHR30483:SF6">
    <property type="entry name" value="PERIPLASMIC BINDING PROTEIN OF ABC TRANSPORTER FOR NATURAL AMINO ACIDS"/>
    <property type="match status" value="1"/>
</dbReference>
<feature type="signal peptide" evidence="3">
    <location>
        <begin position="1"/>
        <end position="27"/>
    </location>
</feature>
<reference evidence="4" key="2">
    <citation type="submission" date="2021-08" db="EMBL/GenBank/DDBJ databases">
        <authorList>
            <person name="Tani A."/>
            <person name="Ola A."/>
            <person name="Ogura Y."/>
            <person name="Katsura K."/>
            <person name="Hayashi T."/>
        </authorList>
    </citation>
    <scope>NUCLEOTIDE SEQUENCE</scope>
    <source>
        <strain evidence="4">KCTC 52305</strain>
    </source>
</reference>
<feature type="region of interest" description="Disordered" evidence="2">
    <location>
        <begin position="28"/>
        <end position="48"/>
    </location>
</feature>
<dbReference type="Gene3D" id="3.40.50.2300">
    <property type="match status" value="2"/>
</dbReference>
<keyword evidence="3" id="KW-0732">Signal</keyword>
<evidence type="ECO:0000256" key="1">
    <source>
        <dbReference type="ARBA" id="ARBA00022970"/>
    </source>
</evidence>
<dbReference type="EMBL" id="BPQH01000009">
    <property type="protein sequence ID" value="GJD50312.1"/>
    <property type="molecule type" value="Genomic_DNA"/>
</dbReference>
<dbReference type="InterPro" id="IPR022478">
    <property type="entry name" value="ABC_transptr_sub-bd_PQQ"/>
</dbReference>
<evidence type="ECO:0008006" key="6">
    <source>
        <dbReference type="Google" id="ProtNLM"/>
    </source>
</evidence>
<keyword evidence="5" id="KW-1185">Reference proteome</keyword>
<accession>A0ABQ4QYQ9</accession>
<name>A0ABQ4QYQ9_9HYPH</name>
<dbReference type="InterPro" id="IPR006311">
    <property type="entry name" value="TAT_signal"/>
</dbReference>
<evidence type="ECO:0000313" key="4">
    <source>
        <dbReference type="EMBL" id="GJD50312.1"/>
    </source>
</evidence>
<dbReference type="InterPro" id="IPR051010">
    <property type="entry name" value="BCAA_transport"/>
</dbReference>
<feature type="chain" id="PRO_5045709507" description="ABC transporter substrate-binding protein" evidence="3">
    <location>
        <begin position="28"/>
        <end position="438"/>
    </location>
</feature>
<protein>
    <recommendedName>
        <fullName evidence="6">ABC transporter substrate-binding protein</fullName>
    </recommendedName>
</protein>
<dbReference type="CDD" id="cd06268">
    <property type="entry name" value="PBP1_ABC_transporter_LIVBP-like"/>
    <property type="match status" value="1"/>
</dbReference>
<dbReference type="SUPFAM" id="SSF53822">
    <property type="entry name" value="Periplasmic binding protein-like I"/>
    <property type="match status" value="1"/>
</dbReference>
<dbReference type="Proteomes" id="UP001055167">
    <property type="component" value="Unassembled WGS sequence"/>
</dbReference>
<keyword evidence="1" id="KW-0813">Transport</keyword>
<keyword evidence="1" id="KW-0029">Amino-acid transport</keyword>
<evidence type="ECO:0000313" key="5">
    <source>
        <dbReference type="Proteomes" id="UP001055167"/>
    </source>
</evidence>
<dbReference type="RefSeq" id="WP_128562486.1">
    <property type="nucleotide sequence ID" value="NZ_BPQH01000009.1"/>
</dbReference>
<organism evidence="4 5">
    <name type="scientific">Methylobacterium crusticola</name>
    <dbReference type="NCBI Taxonomy" id="1697972"/>
    <lineage>
        <taxon>Bacteria</taxon>
        <taxon>Pseudomonadati</taxon>
        <taxon>Pseudomonadota</taxon>
        <taxon>Alphaproteobacteria</taxon>
        <taxon>Hyphomicrobiales</taxon>
        <taxon>Methylobacteriaceae</taxon>
        <taxon>Methylobacterium</taxon>
    </lineage>
</organism>
<sequence>MPDLRRVISPRAALALAALLGAASGAAAPAQTAAPPPGEAAPAAAPGAVAGPSAAAAPGEIRVGLIYRPAPAPSSYDAQAVPEDEGLAGARLAIQDNTTTGRFVRQAYALDAAALGTARPGETPEGEVRDPVAAARAMAARGLRFIVLALPADEVLAVADALKGEGVVLFNAAAPDDRLRGADCRANLFHVAPSRAMQTDALAQFLAFMRWRKLFLIVGPQDADKLWAEALRRSARKFGLQLAAEKPWTFGPLAKARGDTPTRSEALVFTRGLDYDVAVVADEAGDFGDYVPFHTVDPRPVAGTQGLTPATWHPTLEVWGAAQAQNRFRRLAGRLMRPLDYQVWAAVRAVGEAAFQKRTTDPAAIRAILADPAFTLPGYKGVPLSFRPWDRQLRQPMLLVQPQALVAVAPEQGYLHQRTPLDTLGIDLPETQCRLPPP</sequence>
<evidence type="ECO:0000256" key="3">
    <source>
        <dbReference type="SAM" id="SignalP"/>
    </source>
</evidence>
<proteinExistence type="predicted"/>
<reference evidence="4" key="1">
    <citation type="journal article" date="2021" name="Front. Microbiol.">
        <title>Comprehensive Comparative Genomics and Phenotyping of Methylobacterium Species.</title>
        <authorList>
            <person name="Alessa O."/>
            <person name="Ogura Y."/>
            <person name="Fujitani Y."/>
            <person name="Takami H."/>
            <person name="Hayashi T."/>
            <person name="Sahin N."/>
            <person name="Tani A."/>
        </authorList>
    </citation>
    <scope>NUCLEOTIDE SEQUENCE</scope>
    <source>
        <strain evidence="4">KCTC 52305</strain>
    </source>
</reference>
<dbReference type="NCBIfam" id="TIGR03863">
    <property type="entry name" value="PQQ_ABC_bind"/>
    <property type="match status" value="1"/>
</dbReference>
<comment type="caution">
    <text evidence="4">The sequence shown here is derived from an EMBL/GenBank/DDBJ whole genome shotgun (WGS) entry which is preliminary data.</text>
</comment>
<dbReference type="PANTHER" id="PTHR30483">
    <property type="entry name" value="LEUCINE-SPECIFIC-BINDING PROTEIN"/>
    <property type="match status" value="1"/>
</dbReference>
<dbReference type="InterPro" id="IPR028082">
    <property type="entry name" value="Peripla_BP_I"/>
</dbReference>
<evidence type="ECO:0000256" key="2">
    <source>
        <dbReference type="SAM" id="MobiDB-lite"/>
    </source>
</evidence>
<dbReference type="PROSITE" id="PS51318">
    <property type="entry name" value="TAT"/>
    <property type="match status" value="1"/>
</dbReference>